<comment type="caution">
    <text evidence="1">The sequence shown here is derived from an EMBL/GenBank/DDBJ whole genome shotgun (WGS) entry which is preliminary data.</text>
</comment>
<evidence type="ECO:0000313" key="2">
    <source>
        <dbReference type="Proteomes" id="UP000019763"/>
    </source>
</evidence>
<organism evidence="1 2">
    <name type="scientific">Gregarina niphandrodes</name>
    <name type="common">Septate eugregarine</name>
    <dbReference type="NCBI Taxonomy" id="110365"/>
    <lineage>
        <taxon>Eukaryota</taxon>
        <taxon>Sar</taxon>
        <taxon>Alveolata</taxon>
        <taxon>Apicomplexa</taxon>
        <taxon>Conoidasida</taxon>
        <taxon>Gregarinasina</taxon>
        <taxon>Eugregarinorida</taxon>
        <taxon>Gregarinidae</taxon>
        <taxon>Gregarina</taxon>
    </lineage>
</organism>
<dbReference type="VEuPathDB" id="CryptoDB:GNI_074240"/>
<name>A0A023B6X9_GRENI</name>
<dbReference type="GeneID" id="22912716"/>
<accession>A0A023B6X9</accession>
<reference evidence="1" key="1">
    <citation type="submission" date="2013-12" db="EMBL/GenBank/DDBJ databases">
        <authorList>
            <person name="Omoto C.K."/>
            <person name="Sibley D."/>
            <person name="Venepally P."/>
            <person name="Hadjithomas M."/>
            <person name="Karamycheva S."/>
            <person name="Brunk B."/>
            <person name="Roos D."/>
            <person name="Caler E."/>
            <person name="Lorenzi H."/>
        </authorList>
    </citation>
    <scope>NUCLEOTIDE SEQUENCE</scope>
</reference>
<dbReference type="EMBL" id="AFNH02000556">
    <property type="protein sequence ID" value="EZG66898.1"/>
    <property type="molecule type" value="Genomic_DNA"/>
</dbReference>
<dbReference type="Proteomes" id="UP000019763">
    <property type="component" value="Unassembled WGS sequence"/>
</dbReference>
<dbReference type="AlphaFoldDB" id="A0A023B6X9"/>
<sequence length="180" mass="20128">MARSTASGRRQRTDGELLAFLLFDVSGQTATLKADNALFLQALRCGWNETIFGTLDKKGGLKISNKCGVSDVSSCCSSMMLPRVNTFPVVVMTPKQILESELKIINRDRWELVRIDQTAENARGRGTYVFTFEESKTEHSQEKPESGLTAVGHWKKILSRVWGQLRNGDGGVQKYSRQKL</sequence>
<protein>
    <submittedName>
        <fullName evidence="1">Uncharacterized protein</fullName>
    </submittedName>
</protein>
<evidence type="ECO:0000313" key="1">
    <source>
        <dbReference type="EMBL" id="EZG66898.1"/>
    </source>
</evidence>
<dbReference type="RefSeq" id="XP_011130431.1">
    <property type="nucleotide sequence ID" value="XM_011132129.1"/>
</dbReference>
<gene>
    <name evidence="1" type="ORF">GNI_074240</name>
</gene>
<keyword evidence="2" id="KW-1185">Reference proteome</keyword>
<proteinExistence type="predicted"/>